<reference evidence="2" key="1">
    <citation type="journal article" date="2019" name="Int. J. Syst. Evol. Microbiol.">
        <title>The Global Catalogue of Microorganisms (GCM) 10K type strain sequencing project: providing services to taxonomists for standard genome sequencing and annotation.</title>
        <authorList>
            <consortium name="The Broad Institute Genomics Platform"/>
            <consortium name="The Broad Institute Genome Sequencing Center for Infectious Disease"/>
            <person name="Wu L."/>
            <person name="Ma J."/>
        </authorList>
    </citation>
    <scope>NUCLEOTIDE SEQUENCE [LARGE SCALE GENOMIC DNA]</scope>
    <source>
        <strain evidence="2">JCM 31486</strain>
    </source>
</reference>
<protein>
    <submittedName>
        <fullName evidence="1">Uncharacterized protein</fullName>
    </submittedName>
</protein>
<sequence>MPRPKLPDHLDLLLSDEPVFDLYAHGPWRVPDGLFEEIAERANKLNNDPRLADLDATVSDYYAPTTTIIGAELWCLIEYLCGVAAIRGHNRCDIEYELFPHFLANLEPPARIPTWAFMRDTTYRPPGEWLISAAGNDPDKRALVYEIARDCLDVFAGIEPLEPRRQALIRLHELDKPEETPDTPRSSLTDVWARAATDDI</sequence>
<feature type="non-terminal residue" evidence="1">
    <location>
        <position position="200"/>
    </location>
</feature>
<comment type="caution">
    <text evidence="1">The sequence shown here is derived from an EMBL/GenBank/DDBJ whole genome shotgun (WGS) entry which is preliminary data.</text>
</comment>
<evidence type="ECO:0000313" key="2">
    <source>
        <dbReference type="Proteomes" id="UP001597045"/>
    </source>
</evidence>
<gene>
    <name evidence="1" type="ORF">ACFQ1S_08560</name>
</gene>
<keyword evidence="2" id="KW-1185">Reference proteome</keyword>
<evidence type="ECO:0000313" key="1">
    <source>
        <dbReference type="EMBL" id="MFD1045619.1"/>
    </source>
</evidence>
<organism evidence="1 2">
    <name type="scientific">Kibdelosporangium lantanae</name>
    <dbReference type="NCBI Taxonomy" id="1497396"/>
    <lineage>
        <taxon>Bacteria</taxon>
        <taxon>Bacillati</taxon>
        <taxon>Actinomycetota</taxon>
        <taxon>Actinomycetes</taxon>
        <taxon>Pseudonocardiales</taxon>
        <taxon>Pseudonocardiaceae</taxon>
        <taxon>Kibdelosporangium</taxon>
    </lineage>
</organism>
<name>A0ABW3M7K9_9PSEU</name>
<accession>A0ABW3M7K9</accession>
<dbReference type="Proteomes" id="UP001597045">
    <property type="component" value="Unassembled WGS sequence"/>
</dbReference>
<proteinExistence type="predicted"/>
<dbReference type="EMBL" id="JBHTIS010000357">
    <property type="protein sequence ID" value="MFD1045619.1"/>
    <property type="molecule type" value="Genomic_DNA"/>
</dbReference>